<sequence length="175" mass="18842">MRALSILALLLGLAAWINWTVWTRPTDLTSLPAGRSGNLLAALPETPIEAARFDSTLLQTYARPLFEPSRRPYEPPAVEAAAPAGIPEQAPAMAVAPVITQFPEIRVLGIQRMPGQAQALLQLQGESQAVWYRQEDSVGGWILKDIGSVHLTFTRDGQEASADLYPDTGLGGGIN</sequence>
<gene>
    <name evidence="1" type="ORF">DFR52_102169</name>
</gene>
<dbReference type="AlphaFoldDB" id="A0A317PL77"/>
<accession>A0A317PL77</accession>
<organism evidence="1 2">
    <name type="scientific">Hoeflea marina</name>
    <dbReference type="NCBI Taxonomy" id="274592"/>
    <lineage>
        <taxon>Bacteria</taxon>
        <taxon>Pseudomonadati</taxon>
        <taxon>Pseudomonadota</taxon>
        <taxon>Alphaproteobacteria</taxon>
        <taxon>Hyphomicrobiales</taxon>
        <taxon>Rhizobiaceae</taxon>
        <taxon>Hoeflea</taxon>
    </lineage>
</organism>
<evidence type="ECO:0000313" key="1">
    <source>
        <dbReference type="EMBL" id="PWW01507.1"/>
    </source>
</evidence>
<dbReference type="RefSeq" id="WP_110031315.1">
    <property type="nucleotide sequence ID" value="NZ_QGTR01000002.1"/>
</dbReference>
<dbReference type="OrthoDB" id="8449045at2"/>
<name>A0A317PL77_9HYPH</name>
<reference evidence="1 2" key="1">
    <citation type="submission" date="2018-05" db="EMBL/GenBank/DDBJ databases">
        <title>Genomic Encyclopedia of Type Strains, Phase IV (KMG-IV): sequencing the most valuable type-strain genomes for metagenomic binning, comparative biology and taxonomic classification.</title>
        <authorList>
            <person name="Goeker M."/>
        </authorList>
    </citation>
    <scope>NUCLEOTIDE SEQUENCE [LARGE SCALE GENOMIC DNA]</scope>
    <source>
        <strain evidence="1 2">DSM 16791</strain>
    </source>
</reference>
<protein>
    <submittedName>
        <fullName evidence="1">Uncharacterized protein</fullName>
    </submittedName>
</protein>
<comment type="caution">
    <text evidence="1">The sequence shown here is derived from an EMBL/GenBank/DDBJ whole genome shotgun (WGS) entry which is preliminary data.</text>
</comment>
<dbReference type="Proteomes" id="UP000246352">
    <property type="component" value="Unassembled WGS sequence"/>
</dbReference>
<dbReference type="EMBL" id="QGTR01000002">
    <property type="protein sequence ID" value="PWW01507.1"/>
    <property type="molecule type" value="Genomic_DNA"/>
</dbReference>
<proteinExistence type="predicted"/>
<evidence type="ECO:0000313" key="2">
    <source>
        <dbReference type="Proteomes" id="UP000246352"/>
    </source>
</evidence>
<keyword evidence="2" id="KW-1185">Reference proteome</keyword>